<feature type="compositionally biased region" description="Pro residues" evidence="1">
    <location>
        <begin position="729"/>
        <end position="742"/>
    </location>
</feature>
<comment type="caution">
    <text evidence="2">The sequence shown here is derived from an EMBL/GenBank/DDBJ whole genome shotgun (WGS) entry which is preliminary data.</text>
</comment>
<reference evidence="2" key="1">
    <citation type="submission" date="2022-11" db="EMBL/GenBank/DDBJ databases">
        <authorList>
            <person name="Scott C."/>
            <person name="Bruce N."/>
        </authorList>
    </citation>
    <scope>NUCLEOTIDE SEQUENCE</scope>
</reference>
<evidence type="ECO:0000313" key="3">
    <source>
        <dbReference type="Proteomes" id="UP000838763"/>
    </source>
</evidence>
<gene>
    <name evidence="2" type="ORF">PPNO1_LOCUS1784</name>
</gene>
<evidence type="ECO:0000256" key="1">
    <source>
        <dbReference type="SAM" id="MobiDB-lite"/>
    </source>
</evidence>
<keyword evidence="3" id="KW-1185">Reference proteome</keyword>
<proteinExistence type="predicted"/>
<feature type="compositionally biased region" description="Low complexity" evidence="1">
    <location>
        <begin position="715"/>
        <end position="728"/>
    </location>
</feature>
<feature type="compositionally biased region" description="Polar residues" evidence="1">
    <location>
        <begin position="368"/>
        <end position="381"/>
    </location>
</feature>
<accession>A0A9P1GY34</accession>
<protein>
    <submittedName>
        <fullName evidence="2">Uncharacterized protein</fullName>
    </submittedName>
</protein>
<dbReference type="AlphaFoldDB" id="A0A9P1GY34"/>
<organism evidence="2 3">
    <name type="scientific">Parascedosporium putredinis</name>
    <dbReference type="NCBI Taxonomy" id="1442378"/>
    <lineage>
        <taxon>Eukaryota</taxon>
        <taxon>Fungi</taxon>
        <taxon>Dikarya</taxon>
        <taxon>Ascomycota</taxon>
        <taxon>Pezizomycotina</taxon>
        <taxon>Sordariomycetes</taxon>
        <taxon>Hypocreomycetidae</taxon>
        <taxon>Microascales</taxon>
        <taxon>Microascaceae</taxon>
        <taxon>Parascedosporium</taxon>
    </lineage>
</organism>
<feature type="compositionally biased region" description="Low complexity" evidence="1">
    <location>
        <begin position="743"/>
        <end position="768"/>
    </location>
</feature>
<dbReference type="OrthoDB" id="5394233at2759"/>
<dbReference type="EMBL" id="CALLCH030000003">
    <property type="protein sequence ID" value="CAI4212015.1"/>
    <property type="molecule type" value="Genomic_DNA"/>
</dbReference>
<feature type="region of interest" description="Disordered" evidence="1">
    <location>
        <begin position="444"/>
        <end position="484"/>
    </location>
</feature>
<dbReference type="Proteomes" id="UP000838763">
    <property type="component" value="Unassembled WGS sequence"/>
</dbReference>
<feature type="region of interest" description="Disordered" evidence="1">
    <location>
        <begin position="715"/>
        <end position="780"/>
    </location>
</feature>
<sequence length="780" mass="82018">MPFDFKAYDAKCNALTPEELQREWQHYTRLISGASTSTAVSGLALPLTCGVSAIGVGLAAPAIHNARKKREIIEKHLNKHGTTHNTRKRDVIGSVAFSGTIGVVTLGVGTLGADAIVANGAEHGITAIAQNELAVKVVTHAAMDGAAIGIEHMHTSHTKKKEAVKAFQSAGVFQAVADAKAAEAGYGPQQQQQFAYGPGGNLAPYDASLNPPPVGFVSDAKAPAGPEQVNYPYPYTPDPAAAAQQPAVYHYGPAQPAYQQAQPAPGAYTAAAAVPQDPNAQPVTYPAYGVPPEQYAAQTIPPAPTVGDSTSREVGQNTSAQIPTCNGTTQAYAAGTSTYDMKPLADALPSASTTHTHSAYFDPAAPYQANQEPHPQATSAAEAQPKELSGAAVAASEPHQHIVTHDNTNSSAVPPAQPAAQPTVENGNAVMYSSFSFQSFDHYELPGESATRGPAPTSDQPGQGAQPAAEPTQPIHPAVPEPQTSYFDPQPTAHLAYESTGASGYSTQTTSSTASHTSASTYATECPTPMTTYSYPDTPLQSSVSACATPYQGYQSYNPQDYAAVPTNNLPPAQADPVGGYGNPAVAPGAAPAAGYGQPQPARQEYHYRPAIPATSAPQYPQYPQQAQPFQPENAPFQAYQPAQEAAGPSVPQHQTTYPEQGAYVQQQPYQNHIPAQQPTYQVPAQQMAYQAPVQQQAYQVPVQQEAYQAPVQQQEYQAQPVQHQAYQPPAPAQAQPQPPPQQEGQYQAYAPSNPAPQAQAYGQPQAPLGQTYAPPTAWS</sequence>
<feature type="region of interest" description="Disordered" evidence="1">
    <location>
        <begin position="365"/>
        <end position="398"/>
    </location>
</feature>
<name>A0A9P1GY34_9PEZI</name>
<evidence type="ECO:0000313" key="2">
    <source>
        <dbReference type="EMBL" id="CAI4212015.1"/>
    </source>
</evidence>